<evidence type="ECO:0000313" key="2">
    <source>
        <dbReference type="EMBL" id="KAJ6760364.1"/>
    </source>
</evidence>
<protein>
    <submittedName>
        <fullName evidence="2">Uncharacterized protein</fullName>
    </submittedName>
</protein>
<feature type="compositionally biased region" description="Basic and acidic residues" evidence="1">
    <location>
        <begin position="15"/>
        <end position="29"/>
    </location>
</feature>
<dbReference type="Proteomes" id="UP001151532">
    <property type="component" value="Chromosome 15Z"/>
</dbReference>
<reference evidence="2" key="2">
    <citation type="journal article" date="2023" name="Int. J. Mol. Sci.">
        <title>De Novo Assembly and Annotation of 11 Diverse Shrub Willow (Salix) Genomes Reveals Novel Gene Organization in Sex-Linked Regions.</title>
        <authorList>
            <person name="Hyden B."/>
            <person name="Feng K."/>
            <person name="Yates T.B."/>
            <person name="Jawdy S."/>
            <person name="Cereghino C."/>
            <person name="Smart L.B."/>
            <person name="Muchero W."/>
        </authorList>
    </citation>
    <scope>NUCLEOTIDE SEQUENCE</scope>
    <source>
        <tissue evidence="2">Shoot tip</tissue>
    </source>
</reference>
<dbReference type="EMBL" id="JAPFFK010000006">
    <property type="protein sequence ID" value="KAJ6760364.1"/>
    <property type="molecule type" value="Genomic_DNA"/>
</dbReference>
<sequence length="64" mass="7387">MQAQIASIQTSDNEISWKNKHDQPTRFHPDNLAMIPVTNNSTKHILTETKQKYNLATRKNRGKP</sequence>
<name>A0A9Q1A764_SALPP</name>
<reference evidence="2" key="1">
    <citation type="submission" date="2022-11" db="EMBL/GenBank/DDBJ databases">
        <authorList>
            <person name="Hyden B.L."/>
            <person name="Feng K."/>
            <person name="Yates T."/>
            <person name="Jawdy S."/>
            <person name="Smart L.B."/>
            <person name="Muchero W."/>
        </authorList>
    </citation>
    <scope>NUCLEOTIDE SEQUENCE</scope>
    <source>
        <tissue evidence="2">Shoot tip</tissue>
    </source>
</reference>
<gene>
    <name evidence="2" type="ORF">OIU79_025254</name>
</gene>
<evidence type="ECO:0000313" key="3">
    <source>
        <dbReference type="Proteomes" id="UP001151532"/>
    </source>
</evidence>
<organism evidence="2 3">
    <name type="scientific">Salix purpurea</name>
    <name type="common">Purple osier willow</name>
    <dbReference type="NCBI Taxonomy" id="77065"/>
    <lineage>
        <taxon>Eukaryota</taxon>
        <taxon>Viridiplantae</taxon>
        <taxon>Streptophyta</taxon>
        <taxon>Embryophyta</taxon>
        <taxon>Tracheophyta</taxon>
        <taxon>Spermatophyta</taxon>
        <taxon>Magnoliopsida</taxon>
        <taxon>eudicotyledons</taxon>
        <taxon>Gunneridae</taxon>
        <taxon>Pentapetalae</taxon>
        <taxon>rosids</taxon>
        <taxon>fabids</taxon>
        <taxon>Malpighiales</taxon>
        <taxon>Salicaceae</taxon>
        <taxon>Saliceae</taxon>
        <taxon>Salix</taxon>
    </lineage>
</organism>
<feature type="region of interest" description="Disordered" evidence="1">
    <location>
        <begin position="1"/>
        <end position="33"/>
    </location>
</feature>
<keyword evidence="3" id="KW-1185">Reference proteome</keyword>
<accession>A0A9Q1A764</accession>
<evidence type="ECO:0000256" key="1">
    <source>
        <dbReference type="SAM" id="MobiDB-lite"/>
    </source>
</evidence>
<feature type="compositionally biased region" description="Polar residues" evidence="1">
    <location>
        <begin position="1"/>
        <end position="14"/>
    </location>
</feature>
<proteinExistence type="predicted"/>
<dbReference type="AlphaFoldDB" id="A0A9Q1A764"/>
<comment type="caution">
    <text evidence="2">The sequence shown here is derived from an EMBL/GenBank/DDBJ whole genome shotgun (WGS) entry which is preliminary data.</text>
</comment>